<dbReference type="OrthoDB" id="3840361at2759"/>
<gene>
    <name evidence="1" type="ORF">B0A55_10830</name>
</gene>
<keyword evidence="2" id="KW-1185">Reference proteome</keyword>
<dbReference type="Proteomes" id="UP000309340">
    <property type="component" value="Unassembled WGS sequence"/>
</dbReference>
<organism evidence="1 2">
    <name type="scientific">Friedmanniomyces simplex</name>
    <dbReference type="NCBI Taxonomy" id="329884"/>
    <lineage>
        <taxon>Eukaryota</taxon>
        <taxon>Fungi</taxon>
        <taxon>Dikarya</taxon>
        <taxon>Ascomycota</taxon>
        <taxon>Pezizomycotina</taxon>
        <taxon>Dothideomycetes</taxon>
        <taxon>Dothideomycetidae</taxon>
        <taxon>Mycosphaerellales</taxon>
        <taxon>Teratosphaeriaceae</taxon>
        <taxon>Friedmanniomyces</taxon>
    </lineage>
</organism>
<dbReference type="AlphaFoldDB" id="A0A4V5NH01"/>
<protein>
    <submittedName>
        <fullName evidence="1">Uncharacterized protein</fullName>
    </submittedName>
</protein>
<sequence length="156" mass="17397">MKLVSMRSTGGMKKFLNMVAFPKIAAFVAFLTTGVTAWDYDIKFTRFRDTECKQPYHTDNLRSNHCYNTGGASIETAAHSFIYDHRRTWSSDNRPGCTVAVYPKLDCQGEPSSLGDATATFKQCGVYDDGETGYNSISVTCDGKLPNTKHKNLKAW</sequence>
<comment type="caution">
    <text evidence="1">The sequence shown here is derived from an EMBL/GenBank/DDBJ whole genome shotgun (WGS) entry which is preliminary data.</text>
</comment>
<accession>A0A4V5NH01</accession>
<dbReference type="EMBL" id="NAJQ01000339">
    <property type="protein sequence ID" value="TKA71719.1"/>
    <property type="molecule type" value="Genomic_DNA"/>
</dbReference>
<evidence type="ECO:0000313" key="2">
    <source>
        <dbReference type="Proteomes" id="UP000309340"/>
    </source>
</evidence>
<name>A0A4V5NH01_9PEZI</name>
<proteinExistence type="predicted"/>
<evidence type="ECO:0000313" key="1">
    <source>
        <dbReference type="EMBL" id="TKA71719.1"/>
    </source>
</evidence>
<reference evidence="1 2" key="1">
    <citation type="submission" date="2017-03" db="EMBL/GenBank/DDBJ databases">
        <title>Genomes of endolithic fungi from Antarctica.</title>
        <authorList>
            <person name="Coleine C."/>
            <person name="Masonjones S."/>
            <person name="Stajich J.E."/>
        </authorList>
    </citation>
    <scope>NUCLEOTIDE SEQUENCE [LARGE SCALE GENOMIC DNA]</scope>
    <source>
        <strain evidence="1 2">CCFEE 5184</strain>
    </source>
</reference>